<evidence type="ECO:0000313" key="2">
    <source>
        <dbReference type="EMBL" id="GBN35102.1"/>
    </source>
</evidence>
<name>A0A4Y2N872_ARAVE</name>
<evidence type="ECO:0000313" key="3">
    <source>
        <dbReference type="Proteomes" id="UP000499080"/>
    </source>
</evidence>
<accession>A0A4Y2N872</accession>
<feature type="region of interest" description="Disordered" evidence="1">
    <location>
        <begin position="38"/>
        <end position="58"/>
    </location>
</feature>
<dbReference type="AlphaFoldDB" id="A0A4Y2N872"/>
<evidence type="ECO:0000256" key="1">
    <source>
        <dbReference type="SAM" id="MobiDB-lite"/>
    </source>
</evidence>
<gene>
    <name evidence="2" type="ORF">AVEN_131714_1</name>
</gene>
<keyword evidence="3" id="KW-1185">Reference proteome</keyword>
<dbReference type="EMBL" id="BGPR01008640">
    <property type="protein sequence ID" value="GBN35102.1"/>
    <property type="molecule type" value="Genomic_DNA"/>
</dbReference>
<proteinExistence type="predicted"/>
<dbReference type="Proteomes" id="UP000499080">
    <property type="component" value="Unassembled WGS sequence"/>
</dbReference>
<protein>
    <submittedName>
        <fullName evidence="2">Uncharacterized protein</fullName>
    </submittedName>
</protein>
<comment type="caution">
    <text evidence="2">The sequence shown here is derived from an EMBL/GenBank/DDBJ whole genome shotgun (WGS) entry which is preliminary data.</text>
</comment>
<reference evidence="2 3" key="1">
    <citation type="journal article" date="2019" name="Sci. Rep.">
        <title>Orb-weaving spider Araneus ventricosus genome elucidates the spidroin gene catalogue.</title>
        <authorList>
            <person name="Kono N."/>
            <person name="Nakamura H."/>
            <person name="Ohtoshi R."/>
            <person name="Moran D.A.P."/>
            <person name="Shinohara A."/>
            <person name="Yoshida Y."/>
            <person name="Fujiwara M."/>
            <person name="Mori M."/>
            <person name="Tomita M."/>
            <person name="Arakawa K."/>
        </authorList>
    </citation>
    <scope>NUCLEOTIDE SEQUENCE [LARGE SCALE GENOMIC DNA]</scope>
</reference>
<feature type="compositionally biased region" description="Basic and acidic residues" evidence="1">
    <location>
        <begin position="38"/>
        <end position="52"/>
    </location>
</feature>
<dbReference type="OrthoDB" id="8063525at2759"/>
<organism evidence="2 3">
    <name type="scientific">Araneus ventricosus</name>
    <name type="common">Orbweaver spider</name>
    <name type="synonym">Epeira ventricosa</name>
    <dbReference type="NCBI Taxonomy" id="182803"/>
    <lineage>
        <taxon>Eukaryota</taxon>
        <taxon>Metazoa</taxon>
        <taxon>Ecdysozoa</taxon>
        <taxon>Arthropoda</taxon>
        <taxon>Chelicerata</taxon>
        <taxon>Arachnida</taxon>
        <taxon>Araneae</taxon>
        <taxon>Araneomorphae</taxon>
        <taxon>Entelegynae</taxon>
        <taxon>Araneoidea</taxon>
        <taxon>Araneidae</taxon>
        <taxon>Araneus</taxon>
    </lineage>
</organism>
<sequence>MNSGDTSNRPDSERRQRIFDDLPPSLLHIAFSFAIDGSPRRSTESSKHENTGSEHTGVLYSSRNNQERIILNDTEVIQILPEPTNAIYEPFSSILEDVVIDDSLSQGNSGSDSMNVHYSADKNGTVGVAPPDRLGNQRECSPLNFLVYFSKKGAVSPPHAWIKKFEPIVIQDPMTIRKYLGPGAAMRFKGDRKDKTALTRLSAGHLKTLRFCRGDKKFNMCTKCNMVEVTQQHLLDCVTLVCDDLLKRPDFVLEVMKANDLMDLI</sequence>